<name>A0ABM1MCK9_NICVS</name>
<feature type="chain" id="PRO_5045198221" evidence="5">
    <location>
        <begin position="17"/>
        <end position="294"/>
    </location>
</feature>
<evidence type="ECO:0000313" key="8">
    <source>
        <dbReference type="RefSeq" id="XP_017772309.1"/>
    </source>
</evidence>
<evidence type="ECO:0000256" key="4">
    <source>
        <dbReference type="RuleBase" id="RU004262"/>
    </source>
</evidence>
<dbReference type="InterPro" id="IPR029058">
    <property type="entry name" value="AB_hydrolase_fold"/>
</dbReference>
<dbReference type="PRINTS" id="PR00821">
    <property type="entry name" value="TAGLIPASE"/>
</dbReference>
<comment type="similarity">
    <text evidence="2 4">Belongs to the AB hydrolase superfamily. Lipase family.</text>
</comment>
<feature type="signal peptide" evidence="5">
    <location>
        <begin position="1"/>
        <end position="16"/>
    </location>
</feature>
<dbReference type="InterPro" id="IPR033906">
    <property type="entry name" value="Lipase_N"/>
</dbReference>
<comment type="subcellular location">
    <subcellularLocation>
        <location evidence="1">Secreted</location>
    </subcellularLocation>
</comment>
<dbReference type="SUPFAM" id="SSF53474">
    <property type="entry name" value="alpha/beta-Hydrolases"/>
    <property type="match status" value="1"/>
</dbReference>
<evidence type="ECO:0000256" key="3">
    <source>
        <dbReference type="ARBA" id="ARBA00022525"/>
    </source>
</evidence>
<proteinExistence type="inferred from homology"/>
<keyword evidence="3" id="KW-0964">Secreted</keyword>
<dbReference type="GeneID" id="108559514"/>
<evidence type="ECO:0000256" key="1">
    <source>
        <dbReference type="ARBA" id="ARBA00004613"/>
    </source>
</evidence>
<keyword evidence="7" id="KW-1185">Reference proteome</keyword>
<dbReference type="InterPro" id="IPR000734">
    <property type="entry name" value="TAG_lipase"/>
</dbReference>
<dbReference type="RefSeq" id="XP_017772309.1">
    <property type="nucleotide sequence ID" value="XM_017916820.1"/>
</dbReference>
<keyword evidence="5" id="KW-0732">Signal</keyword>
<dbReference type="Proteomes" id="UP000695000">
    <property type="component" value="Unplaced"/>
</dbReference>
<evidence type="ECO:0000313" key="7">
    <source>
        <dbReference type="Proteomes" id="UP000695000"/>
    </source>
</evidence>
<reference evidence="8" key="1">
    <citation type="submission" date="2025-08" db="UniProtKB">
        <authorList>
            <consortium name="RefSeq"/>
        </authorList>
    </citation>
    <scope>IDENTIFICATION</scope>
    <source>
        <tissue evidence="8">Whole Larva</tissue>
    </source>
</reference>
<dbReference type="CDD" id="cd00707">
    <property type="entry name" value="Pancreat_lipase_like"/>
    <property type="match status" value="1"/>
</dbReference>
<organism evidence="7 8">
    <name type="scientific">Nicrophorus vespilloides</name>
    <name type="common">Boreal carrion beetle</name>
    <dbReference type="NCBI Taxonomy" id="110193"/>
    <lineage>
        <taxon>Eukaryota</taxon>
        <taxon>Metazoa</taxon>
        <taxon>Ecdysozoa</taxon>
        <taxon>Arthropoda</taxon>
        <taxon>Hexapoda</taxon>
        <taxon>Insecta</taxon>
        <taxon>Pterygota</taxon>
        <taxon>Neoptera</taxon>
        <taxon>Endopterygota</taxon>
        <taxon>Coleoptera</taxon>
        <taxon>Polyphaga</taxon>
        <taxon>Staphyliniformia</taxon>
        <taxon>Silphidae</taxon>
        <taxon>Nicrophorinae</taxon>
        <taxon>Nicrophorus</taxon>
    </lineage>
</organism>
<evidence type="ECO:0000256" key="5">
    <source>
        <dbReference type="SAM" id="SignalP"/>
    </source>
</evidence>
<accession>A0ABM1MCK9</accession>
<dbReference type="Pfam" id="PF00151">
    <property type="entry name" value="Lipase"/>
    <property type="match status" value="1"/>
</dbReference>
<evidence type="ECO:0000256" key="2">
    <source>
        <dbReference type="ARBA" id="ARBA00010701"/>
    </source>
</evidence>
<gene>
    <name evidence="8" type="primary">LOC108559514</name>
</gene>
<protein>
    <submittedName>
        <fullName evidence="8">Lipase member H-B-like</fullName>
    </submittedName>
</protein>
<sequence>MIGLFVFALACMQASAFDPEKLKFFLYTVQNADSPVELQMGATYGLDLINPAKDVKILCHGYVDTANSFWIAPTKTAYMSKDDMTVIAVDWSKYASGTYSKAYKSAKPVGESIADLVMKLSQDLGIPLSKFHLIGHSLGAHISGFAGKKVLAVTGQKIGRISGLDPAGPSFNGKGPAERLSTDDADFVDAIHTDSVLAGYKKSIGHVDFWPNGGSSQNGCSLLSDCSHCRSTIYFYESINNQNFPAYECGSMSDYNKGKCAQNKKAILGDNCDPNARGNFYLKTNKNSPFGIPA</sequence>
<evidence type="ECO:0000259" key="6">
    <source>
        <dbReference type="Pfam" id="PF00151"/>
    </source>
</evidence>
<dbReference type="Gene3D" id="3.40.50.1820">
    <property type="entry name" value="alpha/beta hydrolase"/>
    <property type="match status" value="1"/>
</dbReference>
<dbReference type="InterPro" id="IPR013818">
    <property type="entry name" value="Lipase"/>
</dbReference>
<feature type="domain" description="Lipase" evidence="6">
    <location>
        <begin position="20"/>
        <end position="290"/>
    </location>
</feature>
<dbReference type="PANTHER" id="PTHR11610">
    <property type="entry name" value="LIPASE"/>
    <property type="match status" value="1"/>
</dbReference>
<dbReference type="PANTHER" id="PTHR11610:SF173">
    <property type="entry name" value="LIPASE DOMAIN-CONTAINING PROTEIN-RELATED"/>
    <property type="match status" value="1"/>
</dbReference>